<evidence type="ECO:0000313" key="3">
    <source>
        <dbReference type="EMBL" id="PXZ39841.1"/>
    </source>
</evidence>
<reference evidence="2" key="5">
    <citation type="submission" date="2022-05" db="EMBL/GenBank/DDBJ databases">
        <authorList>
            <person name="Chen Y."/>
            <person name="Zhu J."/>
            <person name="Zhu K."/>
        </authorList>
    </citation>
    <scope>NUCLEOTIDE SEQUENCE</scope>
    <source>
        <strain evidence="2">AV25</strain>
    </source>
</reference>
<sequence>MLAIISPAKTLDFESAVEKFEVFQPALTDYSQQLIDICRTLAPQDVASLMSISDKLASLNVARFAQWTADHNEQNARPAIFAFKGDVYTGLDAEHLSREDILFAQQHLRMLSGLYGLLRPLDLMQPYRLEMGTKLANPKGKDLYAFWGNVITQTLQQALDEQGDNVLVNLASDEYYKSVKESQLKAHIVKPVFLDYKNGKYKVISFYAKKARGLMCRYLIQNRLTHVEQLKAFDLGGYWFDEAASSEKEFVFKREVSE</sequence>
<comment type="similarity">
    <text evidence="1">Belongs to the UPF0246 family.</text>
</comment>
<dbReference type="EMBL" id="UGHK01000002">
    <property type="protein sequence ID" value="STO72952.1"/>
    <property type="molecule type" value="Genomic_DNA"/>
</dbReference>
<name>A0A0F5F161_AVIPA</name>
<dbReference type="EMBL" id="UFSW01000002">
    <property type="protein sequence ID" value="SUV40718.1"/>
    <property type="molecule type" value="Genomic_DNA"/>
</dbReference>
<organism evidence="4 10">
    <name type="scientific">Avibacterium paragallinarum</name>
    <name type="common">Haemophilus gallinarum</name>
    <dbReference type="NCBI Taxonomy" id="728"/>
    <lineage>
        <taxon>Bacteria</taxon>
        <taxon>Pseudomonadati</taxon>
        <taxon>Pseudomonadota</taxon>
        <taxon>Gammaproteobacteria</taxon>
        <taxon>Pasteurellales</taxon>
        <taxon>Pasteurellaceae</taxon>
        <taxon>Avibacterium</taxon>
    </lineage>
</organism>
<evidence type="ECO:0000313" key="8">
    <source>
        <dbReference type="Proteomes" id="UP000254465"/>
    </source>
</evidence>
<reference evidence="3 7" key="1">
    <citation type="submission" date="2018-06" db="EMBL/GenBank/DDBJ databases">
        <authorList>
            <person name="Teymurazov M."/>
            <person name="Kislichkina A."/>
            <person name="Abaymova A."/>
            <person name="Mukhina T."/>
            <person name="Mayskaya N."/>
            <person name="Svetoch E."/>
            <person name="Bogun A."/>
        </authorList>
    </citation>
    <scope>NUCLEOTIDE SEQUENCE [LARGE SCALE GENOMIC DNA]</scope>
    <source>
        <strain evidence="3 7">SCPM-O-B-8406</strain>
    </source>
</reference>
<accession>A0A0F5F161</accession>
<dbReference type="PANTHER" id="PTHR30283">
    <property type="entry name" value="PEROXIDE STRESS RESPONSE PROTEIN YAAA"/>
    <property type="match status" value="1"/>
</dbReference>
<evidence type="ECO:0000256" key="1">
    <source>
        <dbReference type="HAMAP-Rule" id="MF_00652"/>
    </source>
</evidence>
<dbReference type="Pfam" id="PF03883">
    <property type="entry name" value="H2O2_YaaD"/>
    <property type="match status" value="1"/>
</dbReference>
<evidence type="ECO:0000313" key="11">
    <source>
        <dbReference type="Proteomes" id="UP001347884"/>
    </source>
</evidence>
<dbReference type="STRING" id="728.VY92_10390"/>
<dbReference type="PANTHER" id="PTHR30283:SF4">
    <property type="entry name" value="PEROXIDE STRESS RESISTANCE PROTEIN YAAA"/>
    <property type="match status" value="1"/>
</dbReference>
<dbReference type="NCBIfam" id="NF002541">
    <property type="entry name" value="PRK02101.1-1"/>
    <property type="match status" value="1"/>
</dbReference>
<dbReference type="OrthoDB" id="9777133at2"/>
<dbReference type="AlphaFoldDB" id="A0A0F5F161"/>
<evidence type="ECO:0000313" key="2">
    <source>
        <dbReference type="EMBL" id="MEE6040825.1"/>
    </source>
</evidence>
<reference evidence="2 11" key="4">
    <citation type="journal article" date="2022" name="Front. Microbiol.">
        <title>Commensal bacteria contribute to the growth of multidrug-resistant Avibacterium paragallinarum in chickens.</title>
        <authorList>
            <person name="Zhu J."/>
            <person name="Chen Y."/>
            <person name="Wu Y."/>
            <person name="Wang Y."/>
            <person name="Zhu K."/>
        </authorList>
    </citation>
    <scope>NUCLEOTIDE SEQUENCE [LARGE SCALE GENOMIC DNA]</scope>
    <source>
        <strain evidence="2 11">AV25</strain>
    </source>
</reference>
<dbReference type="RefSeq" id="WP_021723926.1">
    <property type="nucleotide sequence ID" value="NZ_CP034110.1"/>
</dbReference>
<dbReference type="GO" id="GO:0033194">
    <property type="term" value="P:response to hydroperoxide"/>
    <property type="evidence" value="ECO:0007669"/>
    <property type="project" value="TreeGrafter"/>
</dbReference>
<dbReference type="EMBL" id="QJPJ01000004">
    <property type="protein sequence ID" value="PXZ39841.1"/>
    <property type="molecule type" value="Genomic_DNA"/>
</dbReference>
<protein>
    <recommendedName>
        <fullName evidence="1">UPF0246 protein DM482_03650</fullName>
    </recommendedName>
</protein>
<dbReference type="EMBL" id="RQXS01000007">
    <property type="protein sequence ID" value="RZN60681.1"/>
    <property type="molecule type" value="Genomic_DNA"/>
</dbReference>
<keyword evidence="11" id="KW-1185">Reference proteome</keyword>
<dbReference type="GO" id="GO:0005829">
    <property type="term" value="C:cytosol"/>
    <property type="evidence" value="ECO:0007669"/>
    <property type="project" value="TreeGrafter"/>
</dbReference>
<proteinExistence type="inferred from homology"/>
<dbReference type="InterPro" id="IPR005583">
    <property type="entry name" value="YaaA"/>
</dbReference>
<dbReference type="NCBIfam" id="NF002542">
    <property type="entry name" value="PRK02101.1-3"/>
    <property type="match status" value="1"/>
</dbReference>
<gene>
    <name evidence="4" type="primary">yaaA</name>
    <name evidence="3" type="ORF">DM482_03650</name>
    <name evidence="4" type="ORF">EIG79_02865</name>
    <name evidence="2" type="ORF">M5S13_02815</name>
    <name evidence="6" type="ORF">NCTC10926_02770</name>
    <name evidence="5" type="ORF">NCTC11296_02897</name>
</gene>
<dbReference type="GeneID" id="66256563"/>
<dbReference type="HAMAP" id="MF_00652">
    <property type="entry name" value="UPF0246"/>
    <property type="match status" value="1"/>
</dbReference>
<dbReference type="eggNOG" id="COG3022">
    <property type="taxonomic scope" value="Bacteria"/>
</dbReference>
<dbReference type="Proteomes" id="UP001347884">
    <property type="component" value="Unassembled WGS sequence"/>
</dbReference>
<dbReference type="EMBL" id="JAMDKF010000004">
    <property type="protein sequence ID" value="MEE6040825.1"/>
    <property type="molecule type" value="Genomic_DNA"/>
</dbReference>
<dbReference type="Proteomes" id="UP000254465">
    <property type="component" value="Unassembled WGS sequence"/>
</dbReference>
<evidence type="ECO:0000313" key="7">
    <source>
        <dbReference type="Proteomes" id="UP000247594"/>
    </source>
</evidence>
<dbReference type="KEGG" id="apag:EIA51_09065"/>
<evidence type="ECO:0000313" key="9">
    <source>
        <dbReference type="Proteomes" id="UP000254620"/>
    </source>
</evidence>
<reference evidence="4 10" key="3">
    <citation type="submission" date="2018-11" db="EMBL/GenBank/DDBJ databases">
        <title>Sequencing Av. paragallinarum serogroups.</title>
        <authorList>
            <person name="Hellmuth J.E."/>
            <person name="Boucher C.E."/>
            <person name="Cason E.D."/>
        </authorList>
    </citation>
    <scope>NUCLEOTIDE SEQUENCE [LARGE SCALE GENOMIC DNA]</scope>
    <source>
        <strain evidence="4 10">SA-3</strain>
    </source>
</reference>
<dbReference type="Proteomes" id="UP000294229">
    <property type="component" value="Unassembled WGS sequence"/>
</dbReference>
<evidence type="ECO:0000313" key="10">
    <source>
        <dbReference type="Proteomes" id="UP000294229"/>
    </source>
</evidence>
<reference evidence="8 9" key="2">
    <citation type="submission" date="2018-06" db="EMBL/GenBank/DDBJ databases">
        <authorList>
            <consortium name="Pathogen Informatics"/>
            <person name="Doyle S."/>
        </authorList>
    </citation>
    <scope>NUCLEOTIDE SEQUENCE [LARGE SCALE GENOMIC DNA]</scope>
    <source>
        <strain evidence="6 9">NCTC10926</strain>
        <strain evidence="5 8">NCTC11296</strain>
    </source>
</reference>
<evidence type="ECO:0000313" key="5">
    <source>
        <dbReference type="EMBL" id="STO72952.1"/>
    </source>
</evidence>
<dbReference type="Proteomes" id="UP000254620">
    <property type="component" value="Unassembled WGS sequence"/>
</dbReference>
<evidence type="ECO:0000313" key="6">
    <source>
        <dbReference type="EMBL" id="SUV40718.1"/>
    </source>
</evidence>
<evidence type="ECO:0000313" key="4">
    <source>
        <dbReference type="EMBL" id="RZN60681.1"/>
    </source>
</evidence>
<dbReference type="Proteomes" id="UP000247594">
    <property type="component" value="Unassembled WGS sequence"/>
</dbReference>